<evidence type="ECO:0000313" key="1">
    <source>
        <dbReference type="EMBL" id="MBK4215684.1"/>
    </source>
</evidence>
<sequence length="360" mass="38878">MSEQAVRDAFRDQARSCRMLGSDYTAALCEALADLLQPDQGAVAARVLNWPGDPRSSADSVPLRLCGALHALVLTDAAPELARAYAARRVDPGLLLAALKDHEATVLRWMDSPPQTNEVARSAAILAAARYLHGLNPLPLRVLELGASAGLNLNFHRYELAPNTEFLESESVVLRPEWQGDLPEGDPVVDSAEGVDLNPLDPVADALRLRAYCWADQVARLSRLNAALALAQRHPPQVTAGDAAGWLATRLAEKAPGRLTLVTHTIAAQYFPAETLAACEAAMDAAGRAATPQMPVAHFSMESDGGADGARLTLRLWDGQQRGWYLGRADFHGRWIRWAPVPLTPDEVQNAGLGLFGRRM</sequence>
<dbReference type="RefSeq" id="WP_200684961.1">
    <property type="nucleotide sequence ID" value="NZ_JAEPRQ010000002.1"/>
</dbReference>
<accession>A0A934W0D0</accession>
<organism evidence="1 2">
    <name type="scientific">Paracoccus caeni</name>
    <dbReference type="NCBI Taxonomy" id="657651"/>
    <lineage>
        <taxon>Bacteria</taxon>
        <taxon>Pseudomonadati</taxon>
        <taxon>Pseudomonadota</taxon>
        <taxon>Alphaproteobacteria</taxon>
        <taxon>Rhodobacterales</taxon>
        <taxon>Paracoccaceae</taxon>
        <taxon>Paracoccus</taxon>
    </lineage>
</organism>
<keyword evidence="2" id="KW-1185">Reference proteome</keyword>
<dbReference type="PIRSF" id="PIRSF012608">
    <property type="entry name" value="UCP012608"/>
    <property type="match status" value="1"/>
</dbReference>
<reference evidence="1" key="1">
    <citation type="submission" date="2021-01" db="EMBL/GenBank/DDBJ databases">
        <title>Paracoccus amoyensis sp. nov., isolated from the surface seawater along the coast of Xiamen Island, China.</title>
        <authorList>
            <person name="Lyu L."/>
        </authorList>
    </citation>
    <scope>NUCLEOTIDE SEQUENCE</scope>
    <source>
        <strain evidence="1">MJ17</strain>
    </source>
</reference>
<dbReference type="Pfam" id="PF10094">
    <property type="entry name" value="DUF2332"/>
    <property type="match status" value="1"/>
</dbReference>
<gene>
    <name evidence="1" type="ORF">JJJ17_07085</name>
</gene>
<evidence type="ECO:0000313" key="2">
    <source>
        <dbReference type="Proteomes" id="UP000640485"/>
    </source>
</evidence>
<dbReference type="Proteomes" id="UP000640485">
    <property type="component" value="Unassembled WGS sequence"/>
</dbReference>
<proteinExistence type="predicted"/>
<name>A0A934W0D0_9RHOB</name>
<dbReference type="EMBL" id="JAEPRQ010000002">
    <property type="protein sequence ID" value="MBK4215684.1"/>
    <property type="molecule type" value="Genomic_DNA"/>
</dbReference>
<protein>
    <submittedName>
        <fullName evidence="1">DUF2332 family protein</fullName>
    </submittedName>
</protein>
<dbReference type="InterPro" id="IPR011200">
    <property type="entry name" value="UCP012608"/>
</dbReference>
<dbReference type="AlphaFoldDB" id="A0A934W0D0"/>
<comment type="caution">
    <text evidence="1">The sequence shown here is derived from an EMBL/GenBank/DDBJ whole genome shotgun (WGS) entry which is preliminary data.</text>
</comment>